<organism evidence="2 3">
    <name type="scientific">Cinchona calisaya</name>
    <dbReference type="NCBI Taxonomy" id="153742"/>
    <lineage>
        <taxon>Eukaryota</taxon>
        <taxon>Viridiplantae</taxon>
        <taxon>Streptophyta</taxon>
        <taxon>Embryophyta</taxon>
        <taxon>Tracheophyta</taxon>
        <taxon>Spermatophyta</taxon>
        <taxon>Magnoliopsida</taxon>
        <taxon>eudicotyledons</taxon>
        <taxon>Gunneridae</taxon>
        <taxon>Pentapetalae</taxon>
        <taxon>asterids</taxon>
        <taxon>lamiids</taxon>
        <taxon>Gentianales</taxon>
        <taxon>Rubiaceae</taxon>
        <taxon>Cinchonoideae</taxon>
        <taxon>Cinchoneae</taxon>
        <taxon>Cinchona</taxon>
    </lineage>
</organism>
<keyword evidence="3" id="KW-1185">Reference proteome</keyword>
<comment type="caution">
    <text evidence="2">The sequence shown here is derived from an EMBL/GenBank/DDBJ whole genome shotgun (WGS) entry which is preliminary data.</text>
</comment>
<dbReference type="Pfam" id="PF23468">
    <property type="entry name" value="ARC6"/>
    <property type="match status" value="1"/>
</dbReference>
<dbReference type="Proteomes" id="UP001630127">
    <property type="component" value="Unassembled WGS sequence"/>
</dbReference>
<dbReference type="PANTHER" id="PTHR33925">
    <property type="entry name" value="PLASTID DIVISION PROTEIN CDP1, CHLOROPLASTIC-RELATED"/>
    <property type="match status" value="1"/>
</dbReference>
<sequence>MESEEYMPPQYGYSQDALVSRRMILQAACETLANRSSRRDYNLGLAGDEIGIILTQVPWDKIDLFAATPSNIPAESSEVYRVALALVAQAFVDKKPHLIQDADNHFQQLQQTKVTVLANSMTIYTVRETLK</sequence>
<reference evidence="2 3" key="1">
    <citation type="submission" date="2024-11" db="EMBL/GenBank/DDBJ databases">
        <title>A near-complete genome assembly of Cinchona calisaya.</title>
        <authorList>
            <person name="Lian D.C."/>
            <person name="Zhao X.W."/>
            <person name="Wei L."/>
        </authorList>
    </citation>
    <scope>NUCLEOTIDE SEQUENCE [LARGE SCALE GENOMIC DNA]</scope>
    <source>
        <tissue evidence="2">Nenye</tissue>
    </source>
</reference>
<evidence type="ECO:0000259" key="1">
    <source>
        <dbReference type="Pfam" id="PF23468"/>
    </source>
</evidence>
<accession>A0ABD2Z5J5</accession>
<dbReference type="PANTHER" id="PTHR33925:SF1">
    <property type="entry name" value="PROTEIN ACCUMULATION AND REPLICATION OF CHLOROPLASTS 6, CHLOROPLASTIC"/>
    <property type="match status" value="1"/>
</dbReference>
<dbReference type="InterPro" id="IPR057137">
    <property type="entry name" value="CDP1-like_a_solenoid_2"/>
</dbReference>
<feature type="domain" description="Plastid division protein CDP1-like 2nd alpha solenoid" evidence="1">
    <location>
        <begin position="60"/>
        <end position="118"/>
    </location>
</feature>
<gene>
    <name evidence="2" type="ORF">ACH5RR_027447</name>
</gene>
<dbReference type="AlphaFoldDB" id="A0ABD2Z5J5"/>
<protein>
    <recommendedName>
        <fullName evidence="1">Plastid division protein CDP1-like 2nd alpha solenoid domain-containing protein</fullName>
    </recommendedName>
</protein>
<dbReference type="EMBL" id="JBJUIK010000011">
    <property type="protein sequence ID" value="KAL3514730.1"/>
    <property type="molecule type" value="Genomic_DNA"/>
</dbReference>
<name>A0ABD2Z5J5_9GENT</name>
<evidence type="ECO:0000313" key="3">
    <source>
        <dbReference type="Proteomes" id="UP001630127"/>
    </source>
</evidence>
<proteinExistence type="predicted"/>
<evidence type="ECO:0000313" key="2">
    <source>
        <dbReference type="EMBL" id="KAL3514730.1"/>
    </source>
</evidence>
<dbReference type="InterPro" id="IPR044685">
    <property type="entry name" value="CPD1-like"/>
</dbReference>